<protein>
    <recommendedName>
        <fullName evidence="6">Nudix hydrolase domain-containing protein</fullName>
    </recommendedName>
</protein>
<dbReference type="PROSITE" id="PS51462">
    <property type="entry name" value="NUDIX"/>
    <property type="match status" value="1"/>
</dbReference>
<reference evidence="7" key="1">
    <citation type="journal article" date="2014" name="Int. J. Syst. Evol. Microbiol.">
        <title>Complete genome sequence of Corynebacterium casei LMG S-19264T (=DSM 44701T), isolated from a smear-ripened cheese.</title>
        <authorList>
            <consortium name="US DOE Joint Genome Institute (JGI-PGF)"/>
            <person name="Walter F."/>
            <person name="Albersmeier A."/>
            <person name="Kalinowski J."/>
            <person name="Ruckert C."/>
        </authorList>
    </citation>
    <scope>NUCLEOTIDE SEQUENCE</scope>
    <source>
        <strain evidence="7">CGMCC 4.7306</strain>
    </source>
</reference>
<proteinExistence type="inferred from homology"/>
<evidence type="ECO:0000256" key="3">
    <source>
        <dbReference type="ARBA" id="ARBA00022801"/>
    </source>
</evidence>
<comment type="caution">
    <text evidence="7">The sequence shown here is derived from an EMBL/GenBank/DDBJ whole genome shotgun (WGS) entry which is preliminary data.</text>
</comment>
<feature type="domain" description="Nudix hydrolase" evidence="6">
    <location>
        <begin position="9"/>
        <end position="132"/>
    </location>
</feature>
<sequence length="164" mass="17797">MSANEQDLPRHSVSVAGVIVDDSERNVLLIKRRDNGHWEPPGGVLELGETIEDGLRREIREETGLSVKVDRLTGVYKNLSRGIVALVYSCRSQGQPAATTAEAAAIRWQPFSSINELMEPVYAIRVHDALGHGDTQTRAHDGVRIIGNPPPNSDTGDPAPISAE</sequence>
<dbReference type="InterPro" id="IPR000086">
    <property type="entry name" value="NUDIX_hydrolase_dom"/>
</dbReference>
<keyword evidence="3 4" id="KW-0378">Hydrolase</keyword>
<dbReference type="SUPFAM" id="SSF55811">
    <property type="entry name" value="Nudix"/>
    <property type="match status" value="1"/>
</dbReference>
<feature type="region of interest" description="Disordered" evidence="5">
    <location>
        <begin position="142"/>
        <end position="164"/>
    </location>
</feature>
<dbReference type="InterPro" id="IPR020476">
    <property type="entry name" value="Nudix_hydrolase"/>
</dbReference>
<dbReference type="InterPro" id="IPR015797">
    <property type="entry name" value="NUDIX_hydrolase-like_dom_sf"/>
</dbReference>
<keyword evidence="8" id="KW-1185">Reference proteome</keyword>
<dbReference type="PROSITE" id="PS00893">
    <property type="entry name" value="NUDIX_BOX"/>
    <property type="match status" value="1"/>
</dbReference>
<organism evidence="7 8">
    <name type="scientific">Microlunatus endophyticus</name>
    <dbReference type="NCBI Taxonomy" id="1716077"/>
    <lineage>
        <taxon>Bacteria</taxon>
        <taxon>Bacillati</taxon>
        <taxon>Actinomycetota</taxon>
        <taxon>Actinomycetes</taxon>
        <taxon>Propionibacteriales</taxon>
        <taxon>Propionibacteriaceae</taxon>
        <taxon>Microlunatus</taxon>
    </lineage>
</organism>
<evidence type="ECO:0000259" key="6">
    <source>
        <dbReference type="PROSITE" id="PS51462"/>
    </source>
</evidence>
<dbReference type="PRINTS" id="PR00502">
    <property type="entry name" value="NUDIXFAMILY"/>
</dbReference>
<accession>A0A917W9E9</accession>
<evidence type="ECO:0000313" key="8">
    <source>
        <dbReference type="Proteomes" id="UP000613840"/>
    </source>
</evidence>
<dbReference type="EMBL" id="BMMZ01000016">
    <property type="protein sequence ID" value="GGL80898.1"/>
    <property type="molecule type" value="Genomic_DNA"/>
</dbReference>
<dbReference type="PANTHER" id="PTHR43046:SF2">
    <property type="entry name" value="8-OXO-DGTP DIPHOSPHATASE-RELATED"/>
    <property type="match status" value="1"/>
</dbReference>
<dbReference type="Gene3D" id="3.90.79.10">
    <property type="entry name" value="Nucleoside Triphosphate Pyrophosphohydrolase"/>
    <property type="match status" value="1"/>
</dbReference>
<evidence type="ECO:0000256" key="5">
    <source>
        <dbReference type="SAM" id="MobiDB-lite"/>
    </source>
</evidence>
<dbReference type="PANTHER" id="PTHR43046">
    <property type="entry name" value="GDP-MANNOSE MANNOSYL HYDROLASE"/>
    <property type="match status" value="1"/>
</dbReference>
<dbReference type="Pfam" id="PF00293">
    <property type="entry name" value="NUDIX"/>
    <property type="match status" value="1"/>
</dbReference>
<name>A0A917W9E9_9ACTN</name>
<gene>
    <name evidence="7" type="ORF">GCM10011575_44010</name>
</gene>
<evidence type="ECO:0000256" key="1">
    <source>
        <dbReference type="ARBA" id="ARBA00001946"/>
    </source>
</evidence>
<dbReference type="GO" id="GO:0016787">
    <property type="term" value="F:hydrolase activity"/>
    <property type="evidence" value="ECO:0007669"/>
    <property type="project" value="UniProtKB-KW"/>
</dbReference>
<evidence type="ECO:0000313" key="7">
    <source>
        <dbReference type="EMBL" id="GGL80898.1"/>
    </source>
</evidence>
<evidence type="ECO:0000256" key="4">
    <source>
        <dbReference type="RuleBase" id="RU003476"/>
    </source>
</evidence>
<evidence type="ECO:0000256" key="2">
    <source>
        <dbReference type="ARBA" id="ARBA00005582"/>
    </source>
</evidence>
<reference evidence="7" key="2">
    <citation type="submission" date="2020-09" db="EMBL/GenBank/DDBJ databases">
        <authorList>
            <person name="Sun Q."/>
            <person name="Zhou Y."/>
        </authorList>
    </citation>
    <scope>NUCLEOTIDE SEQUENCE</scope>
    <source>
        <strain evidence="7">CGMCC 4.7306</strain>
    </source>
</reference>
<dbReference type="AlphaFoldDB" id="A0A917W9E9"/>
<dbReference type="CDD" id="cd02883">
    <property type="entry name" value="NUDIX_Hydrolase"/>
    <property type="match status" value="1"/>
</dbReference>
<dbReference type="InterPro" id="IPR020084">
    <property type="entry name" value="NUDIX_hydrolase_CS"/>
</dbReference>
<comment type="similarity">
    <text evidence="2 4">Belongs to the Nudix hydrolase family.</text>
</comment>
<comment type="cofactor">
    <cofactor evidence="1">
        <name>Mg(2+)</name>
        <dbReference type="ChEBI" id="CHEBI:18420"/>
    </cofactor>
</comment>
<dbReference type="Proteomes" id="UP000613840">
    <property type="component" value="Unassembled WGS sequence"/>
</dbReference>
<dbReference type="RefSeq" id="WP_188897900.1">
    <property type="nucleotide sequence ID" value="NZ_BMMZ01000016.1"/>
</dbReference>